<protein>
    <submittedName>
        <fullName evidence="9">Na+/alanine symporter</fullName>
    </submittedName>
    <submittedName>
        <fullName evidence="10">Sodium:alanine symporter family protein</fullName>
    </submittedName>
</protein>
<dbReference type="Pfam" id="PF01235">
    <property type="entry name" value="Na_Ala_symp"/>
    <property type="match status" value="1"/>
</dbReference>
<feature type="transmembrane region" description="Helical" evidence="8">
    <location>
        <begin position="316"/>
        <end position="339"/>
    </location>
</feature>
<evidence type="ECO:0000256" key="6">
    <source>
        <dbReference type="ARBA" id="ARBA00022989"/>
    </source>
</evidence>
<evidence type="ECO:0000256" key="1">
    <source>
        <dbReference type="ARBA" id="ARBA00004651"/>
    </source>
</evidence>
<keyword evidence="3 8" id="KW-0813">Transport</keyword>
<keyword evidence="5 8" id="KW-0812">Transmembrane</keyword>
<sequence>MLKISNIVSQIDSFVWGPVMLVLLVGTGVLLTVRCNFLTWRNLPWALKKTLSKEARTKSRGTGDVSPFSALTTALAATIGTGNIVGVATAMVSGGAGALVWMWISACFGLSSKFSECMLAIKYREVNEKGEMSGGPMYTMKKGLKNKKLGAVLGWLFALFAVIASFGIGNMTQGNSIATSVHATFGVSVTVVGVVITVLALLIIIGGIKTISKVSSVVVPVMAIFYVAAGIIVILGNIHNLPAGISMIFKMAFSVKAVGGALCGNIVASMMNAARYGVARGCFSNEAGMGSAAITAAAATTDNPVRQAYINMTGTFWDTIVVCTITGLAIASSGVLGQIDPATGQLYVGSALTIAAFSTVLGKVGGYLVTIGITLFAFSTILGWEYHGEKAFEYLVGTHKLNMVYRIIFSLVAYVGATQTLELVWNFSDIANALMAIPNLICMILLSGEIAKDVKAFQKIIDRER</sequence>
<evidence type="ECO:0000256" key="4">
    <source>
        <dbReference type="ARBA" id="ARBA00022475"/>
    </source>
</evidence>
<feature type="transmembrane region" description="Helical" evidence="8">
    <location>
        <begin position="61"/>
        <end position="79"/>
    </location>
</feature>
<dbReference type="EMBL" id="QSEP01000007">
    <property type="protein sequence ID" value="RGZ85580.1"/>
    <property type="molecule type" value="Genomic_DNA"/>
</dbReference>
<dbReference type="RefSeq" id="WP_005350935.1">
    <property type="nucleotide sequence ID" value="NZ_CATVRT010000021.1"/>
</dbReference>
<feature type="transmembrane region" description="Helical" evidence="8">
    <location>
        <begin position="20"/>
        <end position="40"/>
    </location>
</feature>
<gene>
    <name evidence="10" type="ORF">DW972_02990</name>
    <name evidence="9" type="ORF">ERS852578_00274</name>
</gene>
<comment type="similarity">
    <text evidence="2 8">Belongs to the alanine or glycine:cation symporter (AGCS) (TC 2.A.25) family.</text>
</comment>
<evidence type="ECO:0000256" key="8">
    <source>
        <dbReference type="RuleBase" id="RU363064"/>
    </source>
</evidence>
<proteinExistence type="inferred from homology"/>
<dbReference type="GeneID" id="75049008"/>
<evidence type="ECO:0000313" key="9">
    <source>
        <dbReference type="EMBL" id="CUM79362.1"/>
    </source>
</evidence>
<dbReference type="Proteomes" id="UP000095390">
    <property type="component" value="Unassembled WGS sequence"/>
</dbReference>
<evidence type="ECO:0000256" key="2">
    <source>
        <dbReference type="ARBA" id="ARBA00009261"/>
    </source>
</evidence>
<dbReference type="PANTHER" id="PTHR30330">
    <property type="entry name" value="AGSS FAMILY TRANSPORTER, SODIUM-ALANINE"/>
    <property type="match status" value="1"/>
</dbReference>
<feature type="transmembrane region" description="Helical" evidence="8">
    <location>
        <begin position="149"/>
        <end position="169"/>
    </location>
</feature>
<organism evidence="9 11">
    <name type="scientific">Anaerobutyricum hallii</name>
    <dbReference type="NCBI Taxonomy" id="39488"/>
    <lineage>
        <taxon>Bacteria</taxon>
        <taxon>Bacillati</taxon>
        <taxon>Bacillota</taxon>
        <taxon>Clostridia</taxon>
        <taxon>Lachnospirales</taxon>
        <taxon>Lachnospiraceae</taxon>
        <taxon>Anaerobutyricum</taxon>
    </lineage>
</organism>
<dbReference type="PRINTS" id="PR00175">
    <property type="entry name" value="NAALASMPORT"/>
</dbReference>
<comment type="subcellular location">
    <subcellularLocation>
        <location evidence="1 8">Cell membrane</location>
        <topology evidence="1 8">Multi-pass membrane protein</topology>
    </subcellularLocation>
</comment>
<reference evidence="9 11" key="1">
    <citation type="submission" date="2015-09" db="EMBL/GenBank/DDBJ databases">
        <authorList>
            <consortium name="Pathogen Informatics"/>
        </authorList>
    </citation>
    <scope>NUCLEOTIDE SEQUENCE [LARGE SCALE GENOMIC DNA]</scope>
    <source>
        <strain evidence="9 11">2789STDY5834966</strain>
    </source>
</reference>
<dbReference type="PANTHER" id="PTHR30330:SF3">
    <property type="entry name" value="TRANSCRIPTIONAL REGULATOR, LRP FAMILY"/>
    <property type="match status" value="1"/>
</dbReference>
<feature type="transmembrane region" description="Helical" evidence="8">
    <location>
        <begin position="403"/>
        <end position="424"/>
    </location>
</feature>
<feature type="transmembrane region" description="Helical" evidence="8">
    <location>
        <begin position="181"/>
        <end position="205"/>
    </location>
</feature>
<evidence type="ECO:0000256" key="7">
    <source>
        <dbReference type="ARBA" id="ARBA00023136"/>
    </source>
</evidence>
<name>A0A173RN65_9FIRM</name>
<feature type="transmembrane region" description="Helical" evidence="8">
    <location>
        <begin position="217"/>
        <end position="238"/>
    </location>
</feature>
<evidence type="ECO:0000256" key="5">
    <source>
        <dbReference type="ARBA" id="ARBA00022692"/>
    </source>
</evidence>
<feature type="transmembrane region" description="Helical" evidence="8">
    <location>
        <begin position="85"/>
        <end position="104"/>
    </location>
</feature>
<evidence type="ECO:0000313" key="11">
    <source>
        <dbReference type="Proteomes" id="UP000095390"/>
    </source>
</evidence>
<dbReference type="GO" id="GO:0005886">
    <property type="term" value="C:plasma membrane"/>
    <property type="evidence" value="ECO:0007669"/>
    <property type="project" value="UniProtKB-SubCell"/>
</dbReference>
<dbReference type="EMBL" id="CYYC01000002">
    <property type="protein sequence ID" value="CUM79362.1"/>
    <property type="molecule type" value="Genomic_DNA"/>
</dbReference>
<dbReference type="OrthoDB" id="9804874at2"/>
<dbReference type="NCBIfam" id="TIGR00835">
    <property type="entry name" value="agcS"/>
    <property type="match status" value="1"/>
</dbReference>
<feature type="transmembrane region" description="Helical" evidence="8">
    <location>
        <begin position="244"/>
        <end position="268"/>
    </location>
</feature>
<evidence type="ECO:0000256" key="3">
    <source>
        <dbReference type="ARBA" id="ARBA00022448"/>
    </source>
</evidence>
<evidence type="ECO:0000313" key="12">
    <source>
        <dbReference type="Proteomes" id="UP000286561"/>
    </source>
</evidence>
<evidence type="ECO:0000313" key="10">
    <source>
        <dbReference type="EMBL" id="RGZ85580.1"/>
    </source>
</evidence>
<keyword evidence="4 8" id="KW-1003">Cell membrane</keyword>
<dbReference type="AlphaFoldDB" id="A0A173RN65"/>
<dbReference type="Proteomes" id="UP000286561">
    <property type="component" value="Unassembled WGS sequence"/>
</dbReference>
<keyword evidence="7 8" id="KW-0472">Membrane</keyword>
<dbReference type="GO" id="GO:0005283">
    <property type="term" value="F:amino acid:sodium symporter activity"/>
    <property type="evidence" value="ECO:0007669"/>
    <property type="project" value="InterPro"/>
</dbReference>
<keyword evidence="6 8" id="KW-1133">Transmembrane helix</keyword>
<accession>A0A173RN65</accession>
<keyword evidence="8" id="KW-0769">Symport</keyword>
<dbReference type="InterPro" id="IPR001463">
    <property type="entry name" value="Na/Ala_symport"/>
</dbReference>
<reference evidence="10 12" key="2">
    <citation type="submission" date="2018-08" db="EMBL/GenBank/DDBJ databases">
        <title>A genome reference for cultivated species of the human gut microbiota.</title>
        <authorList>
            <person name="Zou Y."/>
            <person name="Xue W."/>
            <person name="Luo G."/>
        </authorList>
    </citation>
    <scope>NUCLEOTIDE SEQUENCE [LARGE SCALE GENOMIC DNA]</scope>
    <source>
        <strain evidence="10 12">AM48-23BH</strain>
    </source>
</reference>
<dbReference type="Gene3D" id="1.20.1740.10">
    <property type="entry name" value="Amino acid/polyamine transporter I"/>
    <property type="match status" value="1"/>
</dbReference>
<feature type="transmembrane region" description="Helical" evidence="8">
    <location>
        <begin position="351"/>
        <end position="382"/>
    </location>
</feature>